<dbReference type="PANTHER" id="PTHR24067">
    <property type="entry name" value="UBIQUITIN-CONJUGATING ENZYME E2"/>
    <property type="match status" value="1"/>
</dbReference>
<keyword evidence="2 4" id="KW-0833">Ubl conjugation pathway</keyword>
<dbReference type="GO" id="GO:0016740">
    <property type="term" value="F:transferase activity"/>
    <property type="evidence" value="ECO:0007669"/>
    <property type="project" value="UniProtKB-KW"/>
</dbReference>
<dbReference type="Pfam" id="PF00179">
    <property type="entry name" value="UQ_con"/>
    <property type="match status" value="1"/>
</dbReference>
<dbReference type="InterPro" id="IPR050113">
    <property type="entry name" value="Ub_conjugating_enzyme"/>
</dbReference>
<keyword evidence="9" id="KW-1185">Reference proteome</keyword>
<feature type="region of interest" description="Disordered" evidence="5">
    <location>
        <begin position="199"/>
        <end position="249"/>
    </location>
</feature>
<dbReference type="Proteomes" id="UP000247702">
    <property type="component" value="Unassembled WGS sequence"/>
</dbReference>
<comment type="caution">
    <text evidence="7">The sequence shown here is derived from an EMBL/GenBank/DDBJ whole genome shotgun (WGS) entry which is preliminary data.</text>
</comment>
<dbReference type="PROSITE" id="PS50127">
    <property type="entry name" value="UBC_2"/>
    <property type="match status" value="1"/>
</dbReference>
<dbReference type="AlphaFoldDB" id="A0A2Z6QVT2"/>
<comment type="similarity">
    <text evidence="4">Belongs to the ubiquitin-conjugating enzyme family.</text>
</comment>
<dbReference type="EMBL" id="BEXD01000602">
    <property type="protein sequence ID" value="GBB88801.1"/>
    <property type="molecule type" value="Genomic_DNA"/>
</dbReference>
<evidence type="ECO:0000313" key="8">
    <source>
        <dbReference type="EMBL" id="GET01965.1"/>
    </source>
</evidence>
<keyword evidence="1" id="KW-0808">Transferase</keyword>
<reference evidence="8" key="2">
    <citation type="submission" date="2019-10" db="EMBL/GenBank/DDBJ databases">
        <title>Conservation and host-specific expression of non-tandemly repeated heterogenous ribosome RNA gene in arbuscular mycorrhizal fungi.</title>
        <authorList>
            <person name="Maeda T."/>
            <person name="Kobayashi Y."/>
            <person name="Nakagawa T."/>
            <person name="Ezawa T."/>
            <person name="Yamaguchi K."/>
            <person name="Bino T."/>
            <person name="Nishimoto Y."/>
            <person name="Shigenobu S."/>
            <person name="Kawaguchi M."/>
        </authorList>
    </citation>
    <scope>NUCLEOTIDE SEQUENCE</scope>
    <source>
        <strain evidence="8">HR1</strain>
    </source>
</reference>
<keyword evidence="4" id="KW-0547">Nucleotide-binding</keyword>
<evidence type="ECO:0000256" key="3">
    <source>
        <dbReference type="PROSITE-ProRule" id="PRU10133"/>
    </source>
</evidence>
<dbReference type="FunFam" id="3.10.110.10:FF:000051">
    <property type="entry name" value="ubiquitin-conjugating enzyme E2 R2-like"/>
    <property type="match status" value="1"/>
</dbReference>
<sequence length="249" mass="28177">MICYLNLCRQRLELRNLTFFSAVHLTSTHPPTMSSAANILLKQFKELSSNPVPGFTVALRDEENVFEWDVGIIGAPNTIYEGGYFKATLKFPNDYPFNPPTFKFNNEFFHPNVYIDGRLCISILHPPGDDPTSGETAAERWNPTQSVESILISIVSLMSDPNCSSPANVDAGVMYRLDREAYNSLVRSQVEASKKDIPEGLKIPTSTDDFVVQKKQTDDDQDENFWYASDEDEDIDEDMDDYMSSEDED</sequence>
<dbReference type="InterPro" id="IPR023313">
    <property type="entry name" value="UBQ-conjugating_AS"/>
</dbReference>
<dbReference type="PROSITE" id="PS00183">
    <property type="entry name" value="UBC_1"/>
    <property type="match status" value="1"/>
</dbReference>
<evidence type="ECO:0000313" key="7">
    <source>
        <dbReference type="EMBL" id="GBB88801.1"/>
    </source>
</evidence>
<reference evidence="7 9" key="1">
    <citation type="submission" date="2017-11" db="EMBL/GenBank/DDBJ databases">
        <title>The genome of Rhizophagus clarus HR1 reveals common genetic basis of auxotrophy among arbuscular mycorrhizal fungi.</title>
        <authorList>
            <person name="Kobayashi Y."/>
        </authorList>
    </citation>
    <scope>NUCLEOTIDE SEQUENCE [LARGE SCALE GENOMIC DNA]</scope>
    <source>
        <strain evidence="7 9">HR1</strain>
    </source>
</reference>
<feature type="compositionally biased region" description="Acidic residues" evidence="5">
    <location>
        <begin position="219"/>
        <end position="249"/>
    </location>
</feature>
<evidence type="ECO:0000256" key="2">
    <source>
        <dbReference type="ARBA" id="ARBA00022786"/>
    </source>
</evidence>
<name>A0A2Z6QVT2_9GLOM</name>
<dbReference type="SUPFAM" id="SSF54495">
    <property type="entry name" value="UBC-like"/>
    <property type="match status" value="1"/>
</dbReference>
<gene>
    <name evidence="8" type="ORF">RCL2_002834700</name>
    <name evidence="7" type="ORF">RclHR1_01540024</name>
</gene>
<evidence type="ECO:0000256" key="4">
    <source>
        <dbReference type="RuleBase" id="RU362109"/>
    </source>
</evidence>
<dbReference type="GO" id="GO:0005524">
    <property type="term" value="F:ATP binding"/>
    <property type="evidence" value="ECO:0007669"/>
    <property type="project" value="UniProtKB-UniRule"/>
</dbReference>
<evidence type="ECO:0000259" key="6">
    <source>
        <dbReference type="PROSITE" id="PS50127"/>
    </source>
</evidence>
<dbReference type="OrthoDB" id="19692at2759"/>
<keyword evidence="4" id="KW-0067">ATP-binding</keyword>
<accession>A0A2Z6QVT2</accession>
<dbReference type="STRING" id="94130.A0A2Z6QVT2"/>
<dbReference type="EMBL" id="BLAL01000303">
    <property type="protein sequence ID" value="GET01965.1"/>
    <property type="molecule type" value="Genomic_DNA"/>
</dbReference>
<dbReference type="SMART" id="SM00212">
    <property type="entry name" value="UBCc"/>
    <property type="match status" value="1"/>
</dbReference>
<evidence type="ECO:0000313" key="9">
    <source>
        <dbReference type="Proteomes" id="UP000247702"/>
    </source>
</evidence>
<organism evidence="7 9">
    <name type="scientific">Rhizophagus clarus</name>
    <dbReference type="NCBI Taxonomy" id="94130"/>
    <lineage>
        <taxon>Eukaryota</taxon>
        <taxon>Fungi</taxon>
        <taxon>Fungi incertae sedis</taxon>
        <taxon>Mucoromycota</taxon>
        <taxon>Glomeromycotina</taxon>
        <taxon>Glomeromycetes</taxon>
        <taxon>Glomerales</taxon>
        <taxon>Glomeraceae</taxon>
        <taxon>Rhizophagus</taxon>
    </lineage>
</organism>
<evidence type="ECO:0000256" key="5">
    <source>
        <dbReference type="SAM" id="MobiDB-lite"/>
    </source>
</evidence>
<dbReference type="Gene3D" id="3.10.110.10">
    <property type="entry name" value="Ubiquitin Conjugating Enzyme"/>
    <property type="match status" value="1"/>
</dbReference>
<feature type="active site" description="Glycyl thioester intermediate" evidence="3">
    <location>
        <position position="120"/>
    </location>
</feature>
<evidence type="ECO:0000256" key="1">
    <source>
        <dbReference type="ARBA" id="ARBA00022679"/>
    </source>
</evidence>
<dbReference type="InterPro" id="IPR016135">
    <property type="entry name" value="UBQ-conjugating_enzyme/RWD"/>
</dbReference>
<protein>
    <submittedName>
        <fullName evidence="8">Ubiquitin-conjugating enzyme E2 R1</fullName>
    </submittedName>
</protein>
<dbReference type="Proteomes" id="UP000615446">
    <property type="component" value="Unassembled WGS sequence"/>
</dbReference>
<dbReference type="InterPro" id="IPR000608">
    <property type="entry name" value="UBC"/>
</dbReference>
<feature type="domain" description="UBC core" evidence="6">
    <location>
        <begin position="35"/>
        <end position="195"/>
    </location>
</feature>
<proteinExistence type="inferred from homology"/>